<dbReference type="GO" id="GO:0046872">
    <property type="term" value="F:metal ion binding"/>
    <property type="evidence" value="ECO:0007669"/>
    <property type="project" value="UniProtKB-KW"/>
</dbReference>
<feature type="binding site" evidence="2">
    <location>
        <position position="69"/>
    </location>
    <ligand>
        <name>Fe cation</name>
        <dbReference type="ChEBI" id="CHEBI:24875"/>
    </ligand>
</feature>
<dbReference type="EC" id="3.5.1.88" evidence="2"/>
<dbReference type="KEGG" id="bih:BIP78_1336"/>
<feature type="active site" evidence="2">
    <location>
        <position position="112"/>
    </location>
</feature>
<dbReference type="GO" id="GO:0042586">
    <property type="term" value="F:peptide deformylase activity"/>
    <property type="evidence" value="ECO:0007669"/>
    <property type="project" value="UniProtKB-UniRule"/>
</dbReference>
<comment type="function">
    <text evidence="2">Removes the formyl group from the N-terminal Met of newly synthesized proteins. Requires at least a dipeptide for an efficient rate of reaction. N-terminal L-methionine is a prerequisite for activity but the enzyme has broad specificity at other positions.</text>
</comment>
<dbReference type="InterPro" id="IPR023635">
    <property type="entry name" value="Peptide_deformylase"/>
</dbReference>
<dbReference type="Pfam" id="PF01327">
    <property type="entry name" value="Pep_deformylase"/>
    <property type="match status" value="1"/>
</dbReference>
<comment type="cofactor">
    <cofactor evidence="2">
        <name>Fe(2+)</name>
        <dbReference type="ChEBI" id="CHEBI:29033"/>
    </cofactor>
    <text evidence="2">Binds 1 Fe(2+) ion.</text>
</comment>
<comment type="catalytic activity">
    <reaction evidence="2">
        <text>N-terminal N-formyl-L-methionyl-[peptide] + H2O = N-terminal L-methionyl-[peptide] + formate</text>
        <dbReference type="Rhea" id="RHEA:24420"/>
        <dbReference type="Rhea" id="RHEA-COMP:10639"/>
        <dbReference type="Rhea" id="RHEA-COMP:10640"/>
        <dbReference type="ChEBI" id="CHEBI:15377"/>
        <dbReference type="ChEBI" id="CHEBI:15740"/>
        <dbReference type="ChEBI" id="CHEBI:49298"/>
        <dbReference type="ChEBI" id="CHEBI:64731"/>
        <dbReference type="EC" id="3.5.1.88"/>
    </reaction>
</comment>
<comment type="similarity">
    <text evidence="1 2">Belongs to the polypeptide deformylase family.</text>
</comment>
<evidence type="ECO:0000313" key="3">
    <source>
        <dbReference type="EMBL" id="QAA77102.1"/>
    </source>
</evidence>
<reference evidence="4" key="1">
    <citation type="submission" date="2018-12" db="EMBL/GenBank/DDBJ databases">
        <title>Complete genome sequence of an uncultured bacterium of the candidate phylum Bipolaricaulota.</title>
        <authorList>
            <person name="Kadnikov V.V."/>
            <person name="Mardanov A.V."/>
            <person name="Beletsky A.V."/>
            <person name="Frank Y.A."/>
            <person name="Karnachuk O.V."/>
            <person name="Ravin N.V."/>
        </authorList>
    </citation>
    <scope>NUCLEOTIDE SEQUENCE [LARGE SCALE GENOMIC DNA]</scope>
</reference>
<keyword evidence="2" id="KW-0408">Iron</keyword>
<gene>
    <name evidence="2" type="primary">def</name>
    <name evidence="3" type="ORF">BIP78_1336</name>
</gene>
<dbReference type="NCBIfam" id="TIGR00079">
    <property type="entry name" value="pept_deformyl"/>
    <property type="match status" value="1"/>
</dbReference>
<sequence length="152" mass="16565">MVPGSPEACAAAAALRDAFGRIEALGLAANQIGLPVRAILVRLGGEERVLFNPEIVGRGQEIDVSWEGCLSLPGVEAEVPRAKEVVVRAADEAGQQVELHLSELEARLLQHEVDHLDGELYVDLLPTDERRRVLAEFRAIQESRKEKVSSLP</sequence>
<dbReference type="HAMAP" id="MF_00163">
    <property type="entry name" value="Pep_deformylase"/>
    <property type="match status" value="1"/>
</dbReference>
<feature type="binding site" evidence="2">
    <location>
        <position position="111"/>
    </location>
    <ligand>
        <name>Fe cation</name>
        <dbReference type="ChEBI" id="CHEBI:24875"/>
    </ligand>
</feature>
<dbReference type="PIRSF" id="PIRSF004749">
    <property type="entry name" value="Pep_def"/>
    <property type="match status" value="1"/>
</dbReference>
<accession>A0A410FVV4</accession>
<dbReference type="EMBL" id="CP034928">
    <property type="protein sequence ID" value="QAA77102.1"/>
    <property type="molecule type" value="Genomic_DNA"/>
</dbReference>
<dbReference type="PANTHER" id="PTHR10458">
    <property type="entry name" value="PEPTIDE DEFORMYLASE"/>
    <property type="match status" value="1"/>
</dbReference>
<dbReference type="Gene3D" id="3.90.45.10">
    <property type="entry name" value="Peptide deformylase"/>
    <property type="match status" value="1"/>
</dbReference>
<dbReference type="PANTHER" id="PTHR10458:SF22">
    <property type="entry name" value="PEPTIDE DEFORMYLASE"/>
    <property type="match status" value="1"/>
</dbReference>
<dbReference type="AlphaFoldDB" id="A0A410FVV4"/>
<dbReference type="Proteomes" id="UP000287233">
    <property type="component" value="Chromosome"/>
</dbReference>
<evidence type="ECO:0000256" key="2">
    <source>
        <dbReference type="HAMAP-Rule" id="MF_00163"/>
    </source>
</evidence>
<keyword evidence="2" id="KW-0479">Metal-binding</keyword>
<dbReference type="InterPro" id="IPR036821">
    <property type="entry name" value="Peptide_deformylase_sf"/>
</dbReference>
<keyword evidence="2" id="KW-0378">Hydrolase</keyword>
<dbReference type="CDD" id="cd00487">
    <property type="entry name" value="Pep_deformylase"/>
    <property type="match status" value="1"/>
</dbReference>
<keyword evidence="2" id="KW-0648">Protein biosynthesis</keyword>
<proteinExistence type="inferred from homology"/>
<feature type="binding site" evidence="2">
    <location>
        <position position="115"/>
    </location>
    <ligand>
        <name>Fe cation</name>
        <dbReference type="ChEBI" id="CHEBI:24875"/>
    </ligand>
</feature>
<protein>
    <recommendedName>
        <fullName evidence="2">Peptide deformylase</fullName>
        <shortName evidence="2">PDF</shortName>
        <ecNumber evidence="2">3.5.1.88</ecNumber>
    </recommendedName>
    <alternativeName>
        <fullName evidence="2">Polypeptide deformylase</fullName>
    </alternativeName>
</protein>
<name>A0A410FVV4_BIPS1</name>
<dbReference type="PRINTS" id="PR01576">
    <property type="entry name" value="PDEFORMYLASE"/>
</dbReference>
<dbReference type="GO" id="GO:0006412">
    <property type="term" value="P:translation"/>
    <property type="evidence" value="ECO:0007669"/>
    <property type="project" value="UniProtKB-UniRule"/>
</dbReference>
<evidence type="ECO:0000256" key="1">
    <source>
        <dbReference type="ARBA" id="ARBA00010759"/>
    </source>
</evidence>
<organism evidence="3 4">
    <name type="scientific">Bipolaricaulis sibiricus</name>
    <dbReference type="NCBI Taxonomy" id="2501609"/>
    <lineage>
        <taxon>Bacteria</taxon>
        <taxon>Candidatus Bipolaricaulota</taxon>
        <taxon>Candidatus Bipolaricaulia</taxon>
        <taxon>Candidatus Bipolaricaulales</taxon>
        <taxon>Candidatus Bipolaricaulaceae</taxon>
        <taxon>Candidatus Bipolaricaulis</taxon>
    </lineage>
</organism>
<evidence type="ECO:0000313" key="4">
    <source>
        <dbReference type="Proteomes" id="UP000287233"/>
    </source>
</evidence>
<dbReference type="SUPFAM" id="SSF56420">
    <property type="entry name" value="Peptide deformylase"/>
    <property type="match status" value="1"/>
</dbReference>